<dbReference type="Gene3D" id="1.25.40.10">
    <property type="entry name" value="Tetratricopeptide repeat domain"/>
    <property type="match status" value="2"/>
</dbReference>
<dbReference type="SUPFAM" id="SSF48452">
    <property type="entry name" value="TPR-like"/>
    <property type="match status" value="3"/>
</dbReference>
<dbReference type="EMBL" id="UOGG01000010">
    <property type="protein sequence ID" value="VAX26714.1"/>
    <property type="molecule type" value="Genomic_DNA"/>
</dbReference>
<dbReference type="InterPro" id="IPR011990">
    <property type="entry name" value="TPR-like_helical_dom_sf"/>
</dbReference>
<dbReference type="PANTHER" id="PTHR12558">
    <property type="entry name" value="CELL DIVISION CYCLE 16,23,27"/>
    <property type="match status" value="1"/>
</dbReference>
<accession>A0A3B1CS50</accession>
<sequence length="609" mass="69627">MTQNQNQKNLFANFSVKTLWTPIALVCWMVIANCTTQTATRVADNDLATSYAVKSLPHSKGKVASYSKDPRSYFHYLLALKAESKSQFEDAAFHYTEVVRYDPEMEDMREILVKLLLRSGQIDKLIKISNESLERFPDNTVINMILADVLAGKGDAYGALKHYRRVTEVDPGSSRAYLLQGTVYDSLTQYDQSREMYSQVVMAEQGNPLGHHFLGQSQIRSGDFEAAEVSLGKAVALRPNFIQAREHLAWVLIKLGKSDQAVRELKLLVKLDPRNQKVRSYLDNLQKLSTEETLKEFSQIPQDLKNPTDIHMSIAGIFYEQALYLNALDEFQLTLIKDDRKETHMLMSRIYEILGRLDKAVEEFEILRKMAPKSVEILRYSARLYSLNGQPDEAIRLVKLAVETEPENDSLYHSLSQAYMAVEKYDLAIQNMRTAIRLNDNKDSYFFELGALLERREKYSDAIDNMLRAIELNPMHSNAHNFIGYMYAQEGEYLDKALGHLKKALSIQPRNGYFLDSLGWIYFKKGESEKALTEIKKAMVYVAPDPVLYDHLGDVQYSLKNYEEASGAWKTSLSLTRVKKGAIDSGELPNQQALTDKINKVHRLLRQSY</sequence>
<proteinExistence type="predicted"/>
<dbReference type="Pfam" id="PF14559">
    <property type="entry name" value="TPR_19"/>
    <property type="match status" value="2"/>
</dbReference>
<dbReference type="Pfam" id="PF13432">
    <property type="entry name" value="TPR_16"/>
    <property type="match status" value="1"/>
</dbReference>
<gene>
    <name evidence="1" type="ORF">MNBD_NITROSPINAE05-979</name>
</gene>
<evidence type="ECO:0000313" key="1">
    <source>
        <dbReference type="EMBL" id="VAX26714.1"/>
    </source>
</evidence>
<dbReference type="PROSITE" id="PS50005">
    <property type="entry name" value="TPR"/>
    <property type="match status" value="4"/>
</dbReference>
<dbReference type="PANTHER" id="PTHR12558:SF13">
    <property type="entry name" value="CELL DIVISION CYCLE PROTEIN 27 HOMOLOG"/>
    <property type="match status" value="1"/>
</dbReference>
<dbReference type="InterPro" id="IPR019734">
    <property type="entry name" value="TPR_rpt"/>
</dbReference>
<dbReference type="Pfam" id="PF13181">
    <property type="entry name" value="TPR_8"/>
    <property type="match status" value="1"/>
</dbReference>
<dbReference type="AlphaFoldDB" id="A0A3B1CS50"/>
<protein>
    <submittedName>
        <fullName evidence="1">TPR domain protein, putative component of TonB system</fullName>
    </submittedName>
</protein>
<organism evidence="1">
    <name type="scientific">hydrothermal vent metagenome</name>
    <dbReference type="NCBI Taxonomy" id="652676"/>
    <lineage>
        <taxon>unclassified sequences</taxon>
        <taxon>metagenomes</taxon>
        <taxon>ecological metagenomes</taxon>
    </lineage>
</organism>
<dbReference type="SMART" id="SM00028">
    <property type="entry name" value="TPR"/>
    <property type="match status" value="12"/>
</dbReference>
<reference evidence="1" key="1">
    <citation type="submission" date="2018-06" db="EMBL/GenBank/DDBJ databases">
        <authorList>
            <person name="Zhirakovskaya E."/>
        </authorList>
    </citation>
    <scope>NUCLEOTIDE SEQUENCE</scope>
</reference>
<name>A0A3B1CS50_9ZZZZ</name>